<name>A0ABR2MVI7_9ASPA</name>
<dbReference type="EMBL" id="JBBWWR010000004">
    <property type="protein sequence ID" value="KAK8967976.1"/>
    <property type="molecule type" value="Genomic_DNA"/>
</dbReference>
<evidence type="ECO:0000313" key="3">
    <source>
        <dbReference type="Proteomes" id="UP001412067"/>
    </source>
</evidence>
<accession>A0ABR2MVI7</accession>
<dbReference type="PANTHER" id="PTHR42685:SF4">
    <property type="entry name" value="GERANYLGERANYL DIPHOSPHATE REDUCTASE, CHLOROPLASTIC"/>
    <property type="match status" value="1"/>
</dbReference>
<dbReference type="PANTHER" id="PTHR42685">
    <property type="entry name" value="GERANYLGERANYL DIPHOSPHATE REDUCTASE"/>
    <property type="match status" value="1"/>
</dbReference>
<dbReference type="Proteomes" id="UP001412067">
    <property type="component" value="Unassembled WGS sequence"/>
</dbReference>
<evidence type="ECO:0000313" key="2">
    <source>
        <dbReference type="EMBL" id="KAK8967976.1"/>
    </source>
</evidence>
<reference evidence="2 3" key="1">
    <citation type="journal article" date="2022" name="Nat. Plants">
        <title>Genomes of leafy and leafless Platanthera orchids illuminate the evolution of mycoheterotrophy.</title>
        <authorList>
            <person name="Li M.H."/>
            <person name="Liu K.W."/>
            <person name="Li Z."/>
            <person name="Lu H.C."/>
            <person name="Ye Q.L."/>
            <person name="Zhang D."/>
            <person name="Wang J.Y."/>
            <person name="Li Y.F."/>
            <person name="Zhong Z.M."/>
            <person name="Liu X."/>
            <person name="Yu X."/>
            <person name="Liu D.K."/>
            <person name="Tu X.D."/>
            <person name="Liu B."/>
            <person name="Hao Y."/>
            <person name="Liao X.Y."/>
            <person name="Jiang Y.T."/>
            <person name="Sun W.H."/>
            <person name="Chen J."/>
            <person name="Chen Y.Q."/>
            <person name="Ai Y."/>
            <person name="Zhai J.W."/>
            <person name="Wu S.S."/>
            <person name="Zhou Z."/>
            <person name="Hsiao Y.Y."/>
            <person name="Wu W.L."/>
            <person name="Chen Y.Y."/>
            <person name="Lin Y.F."/>
            <person name="Hsu J.L."/>
            <person name="Li C.Y."/>
            <person name="Wang Z.W."/>
            <person name="Zhao X."/>
            <person name="Zhong W.Y."/>
            <person name="Ma X.K."/>
            <person name="Ma L."/>
            <person name="Huang J."/>
            <person name="Chen G.Z."/>
            <person name="Huang M.Z."/>
            <person name="Huang L."/>
            <person name="Peng D.H."/>
            <person name="Luo Y.B."/>
            <person name="Zou S.Q."/>
            <person name="Chen S.P."/>
            <person name="Lan S."/>
            <person name="Tsai W.C."/>
            <person name="Van de Peer Y."/>
            <person name="Liu Z.J."/>
        </authorList>
    </citation>
    <scope>NUCLEOTIDE SEQUENCE [LARGE SCALE GENOMIC DNA]</scope>
    <source>
        <strain evidence="2">Lor288</strain>
    </source>
</reference>
<sequence>MDTVELECVKKRGMGFIVRKRKEIKGSKNARNIHLAEEHAQDGERADKDDENVGDEGEKARIPFDKTYWPTYKVFDVLQKVFCRSNSAREAFVEMCGDNYVQKMTFDSYLYKRVVPCNSLDNLKLAINIVGSLVRASAFKREMAKLAFGEVLGFLLISVAQELVM</sequence>
<dbReference type="InterPro" id="IPR050407">
    <property type="entry name" value="Geranylgeranyl_reductase"/>
</dbReference>
<feature type="region of interest" description="Disordered" evidence="1">
    <location>
        <begin position="37"/>
        <end position="57"/>
    </location>
</feature>
<proteinExistence type="predicted"/>
<gene>
    <name evidence="2" type="ORF">KSP40_PGU008168</name>
</gene>
<organism evidence="2 3">
    <name type="scientific">Platanthera guangdongensis</name>
    <dbReference type="NCBI Taxonomy" id="2320717"/>
    <lineage>
        <taxon>Eukaryota</taxon>
        <taxon>Viridiplantae</taxon>
        <taxon>Streptophyta</taxon>
        <taxon>Embryophyta</taxon>
        <taxon>Tracheophyta</taxon>
        <taxon>Spermatophyta</taxon>
        <taxon>Magnoliopsida</taxon>
        <taxon>Liliopsida</taxon>
        <taxon>Asparagales</taxon>
        <taxon>Orchidaceae</taxon>
        <taxon>Orchidoideae</taxon>
        <taxon>Orchideae</taxon>
        <taxon>Orchidinae</taxon>
        <taxon>Platanthera</taxon>
    </lineage>
</organism>
<protein>
    <submittedName>
        <fullName evidence="2">Uncharacterized protein</fullName>
    </submittedName>
</protein>
<keyword evidence="3" id="KW-1185">Reference proteome</keyword>
<feature type="compositionally biased region" description="Basic and acidic residues" evidence="1">
    <location>
        <begin position="37"/>
        <end position="48"/>
    </location>
</feature>
<comment type="caution">
    <text evidence="2">The sequence shown here is derived from an EMBL/GenBank/DDBJ whole genome shotgun (WGS) entry which is preliminary data.</text>
</comment>
<evidence type="ECO:0000256" key="1">
    <source>
        <dbReference type="SAM" id="MobiDB-lite"/>
    </source>
</evidence>